<evidence type="ECO:0000256" key="5">
    <source>
        <dbReference type="ARBA" id="ARBA00023163"/>
    </source>
</evidence>
<keyword evidence="2" id="KW-0663">Pyridoxal phosphate</keyword>
<evidence type="ECO:0000313" key="8">
    <source>
        <dbReference type="EMBL" id="CAI59984.1"/>
    </source>
</evidence>
<dbReference type="SUPFAM" id="SSF46785">
    <property type="entry name" value="Winged helix' DNA-binding domain"/>
    <property type="match status" value="1"/>
</dbReference>
<evidence type="ECO:0000256" key="3">
    <source>
        <dbReference type="ARBA" id="ARBA00023015"/>
    </source>
</evidence>
<protein>
    <submittedName>
        <fullName evidence="8">Putative transcriptional regulatory protein</fullName>
    </submittedName>
</protein>
<dbReference type="Gene3D" id="3.40.640.10">
    <property type="entry name" value="Type I PLP-dependent aspartate aminotransferase-like (Major domain)"/>
    <property type="match status" value="1"/>
</dbReference>
<dbReference type="GO" id="GO:0030170">
    <property type="term" value="F:pyridoxal phosphate binding"/>
    <property type="evidence" value="ECO:0007669"/>
    <property type="project" value="InterPro"/>
</dbReference>
<dbReference type="EMBL" id="AJ845083">
    <property type="protein sequence ID" value="CAI59984.1"/>
    <property type="molecule type" value="Genomic_DNA"/>
</dbReference>
<feature type="region of interest" description="Disordered" evidence="6">
    <location>
        <begin position="1"/>
        <end position="24"/>
    </location>
</feature>
<comment type="similarity">
    <text evidence="1">In the C-terminal section; belongs to the class-I pyridoxal-phosphate-dependent aminotransferase family.</text>
</comment>
<keyword evidence="5" id="KW-0804">Transcription</keyword>
<evidence type="ECO:0000256" key="4">
    <source>
        <dbReference type="ARBA" id="ARBA00023125"/>
    </source>
</evidence>
<dbReference type="Pfam" id="PF00155">
    <property type="entry name" value="Aminotran_1_2"/>
    <property type="match status" value="1"/>
</dbReference>
<dbReference type="SUPFAM" id="SSF53383">
    <property type="entry name" value="PLP-dependent transferases"/>
    <property type="match status" value="1"/>
</dbReference>
<dbReference type="CDD" id="cd07377">
    <property type="entry name" value="WHTH_GntR"/>
    <property type="match status" value="1"/>
</dbReference>
<dbReference type="InterPro" id="IPR036388">
    <property type="entry name" value="WH-like_DNA-bd_sf"/>
</dbReference>
<sequence length="471" mass="49454">MTAPPRSNRNIALGAMSERGGGAGQLKDYRQVADEVAARIAEGLLRPGDRLPPQRRFARQHGVAVSTAARVYRELARRGLTVGEVGRGTFVRAADGAGAAPALSEPPDRPVNLELNYPAVPEQAALLGEALAGLLRPDVLDSALRPVGAAGTGAARGAVAELLARGGWRPRPERVLFTGNGKQALSAVVAALVPAGGRLGAEELTYPVLKSLAGRLGVTVVPLAMDAEGVRPDAVEAAHRGGPLHAVYVQPVLHNPLSLTMPAGRRAELAEAVRRCDIPVIEDAIWSFLYGDGGDPQVCAPFAAVAPERTVLVDSLSKRLAPGLTAGFAVAPEGPAPKVEAAIRSGGWGPSRFALEAAVRWQSDGTVGTLVRAKRREAERRQELVRRLLDGFVVRTDPRSCFCWWELPDGWRTDLFVAAAARRGIAVTPGAAFAADARRAPNAVRLGLASPPPGELERALGVLAELAREGA</sequence>
<dbReference type="Gene3D" id="1.10.10.10">
    <property type="entry name" value="Winged helix-like DNA-binding domain superfamily/Winged helix DNA-binding domain"/>
    <property type="match status" value="1"/>
</dbReference>
<dbReference type="InterPro" id="IPR015424">
    <property type="entry name" value="PyrdxlP-dep_Trfase"/>
</dbReference>
<accession>Q2UZC0</accession>
<dbReference type="InterPro" id="IPR051446">
    <property type="entry name" value="HTH_trans_reg/aminotransferase"/>
</dbReference>
<proteinExistence type="inferred from homology"/>
<dbReference type="PANTHER" id="PTHR46577">
    <property type="entry name" value="HTH-TYPE TRANSCRIPTIONAL REGULATORY PROTEIN GABR"/>
    <property type="match status" value="1"/>
</dbReference>
<evidence type="ECO:0000256" key="2">
    <source>
        <dbReference type="ARBA" id="ARBA00022898"/>
    </source>
</evidence>
<dbReference type="InterPro" id="IPR000524">
    <property type="entry name" value="Tscrpt_reg_HTH_GntR"/>
</dbReference>
<dbReference type="GO" id="GO:0003700">
    <property type="term" value="F:DNA-binding transcription factor activity"/>
    <property type="evidence" value="ECO:0007669"/>
    <property type="project" value="InterPro"/>
</dbReference>
<keyword evidence="4" id="KW-0238">DNA-binding</keyword>
<feature type="domain" description="HTH gntR-type" evidence="7">
    <location>
        <begin position="26"/>
        <end position="94"/>
    </location>
</feature>
<dbReference type="PROSITE" id="PS50949">
    <property type="entry name" value="HTH_GNTR"/>
    <property type="match status" value="1"/>
</dbReference>
<evidence type="ECO:0000256" key="6">
    <source>
        <dbReference type="SAM" id="MobiDB-lite"/>
    </source>
</evidence>
<dbReference type="AlphaFoldDB" id="Q2UZC0"/>
<dbReference type="InterPro" id="IPR036390">
    <property type="entry name" value="WH_DNA-bd_sf"/>
</dbReference>
<name>Q2UZC0_9ACTN</name>
<dbReference type="SMART" id="SM00345">
    <property type="entry name" value="HTH_GNTR"/>
    <property type="match status" value="1"/>
</dbReference>
<dbReference type="Gene3D" id="3.90.1150.10">
    <property type="entry name" value="Aspartate Aminotransferase, domain 1"/>
    <property type="match status" value="1"/>
</dbReference>
<keyword evidence="3" id="KW-0805">Transcription regulation</keyword>
<reference evidence="8" key="1">
    <citation type="submission" date="2005-02" db="EMBL/GenBank/DDBJ databases">
        <title>Comparison of the gene clusters for the biosynthesis of aminoglycoside antibiotics gentamicin (Micromonospora echinospora DSM 43036), fortimicin (Micromonospora olivasterospora DSM 43868), kanamycin (Streptomyces kanamyceticus DSM 40500) and istamycin (Streptomyces tenjimariensis ATCC 31603).</title>
        <authorList>
            <person name="Aboshanab K.M."/>
            <person name="Schmidt-Beissner H."/>
            <person name="Wehmeier U.F."/>
            <person name="Welzel K."/>
            <person name="Vente A."/>
            <person name="Piepersberg W."/>
        </authorList>
    </citation>
    <scope>NUCLEOTIDE SEQUENCE</scope>
    <source>
        <strain evidence="8">ATCC 31603</strain>
    </source>
</reference>
<dbReference type="CDD" id="cd00609">
    <property type="entry name" value="AAT_like"/>
    <property type="match status" value="1"/>
</dbReference>
<feature type="compositionally biased region" description="Polar residues" evidence="6">
    <location>
        <begin position="1"/>
        <end position="10"/>
    </location>
</feature>
<evidence type="ECO:0000259" key="7">
    <source>
        <dbReference type="PROSITE" id="PS50949"/>
    </source>
</evidence>
<organism evidence="8">
    <name type="scientific">Streptomyces tenjimariensis</name>
    <dbReference type="NCBI Taxonomy" id="29308"/>
    <lineage>
        <taxon>Bacteria</taxon>
        <taxon>Bacillati</taxon>
        <taxon>Actinomycetota</taxon>
        <taxon>Actinomycetes</taxon>
        <taxon>Kitasatosporales</taxon>
        <taxon>Streptomycetaceae</taxon>
        <taxon>Streptomyces</taxon>
    </lineage>
</organism>
<dbReference type="InterPro" id="IPR004839">
    <property type="entry name" value="Aminotransferase_I/II_large"/>
</dbReference>
<dbReference type="InterPro" id="IPR015421">
    <property type="entry name" value="PyrdxlP-dep_Trfase_major"/>
</dbReference>
<dbReference type="GO" id="GO:0003677">
    <property type="term" value="F:DNA binding"/>
    <property type="evidence" value="ECO:0007669"/>
    <property type="project" value="UniProtKB-KW"/>
</dbReference>
<dbReference type="InterPro" id="IPR015422">
    <property type="entry name" value="PyrdxlP-dep_Trfase_small"/>
</dbReference>
<evidence type="ECO:0000256" key="1">
    <source>
        <dbReference type="ARBA" id="ARBA00005384"/>
    </source>
</evidence>
<dbReference type="Pfam" id="PF00392">
    <property type="entry name" value="GntR"/>
    <property type="match status" value="1"/>
</dbReference>
<dbReference type="PANTHER" id="PTHR46577:SF1">
    <property type="entry name" value="HTH-TYPE TRANSCRIPTIONAL REGULATORY PROTEIN GABR"/>
    <property type="match status" value="1"/>
</dbReference>